<dbReference type="Proteomes" id="UP000018888">
    <property type="component" value="Unassembled WGS sequence"/>
</dbReference>
<organism evidence="1">
    <name type="scientific">Rhizophagus irregularis (strain DAOM 181602 / DAOM 197198 / MUCL 43194)</name>
    <name type="common">Arbuscular mycorrhizal fungus</name>
    <name type="synonym">Glomus intraradices</name>
    <dbReference type="NCBI Taxonomy" id="747089"/>
    <lineage>
        <taxon>Eukaryota</taxon>
        <taxon>Fungi</taxon>
        <taxon>Fungi incertae sedis</taxon>
        <taxon>Mucoromycota</taxon>
        <taxon>Glomeromycotina</taxon>
        <taxon>Glomeromycetes</taxon>
        <taxon>Glomerales</taxon>
        <taxon>Glomeraceae</taxon>
        <taxon>Rhizophagus</taxon>
    </lineage>
</organism>
<reference evidence="2 3" key="3">
    <citation type="journal article" date="2018" name="New Phytol.">
        <title>High intraspecific genome diversity in the model arbuscular mycorrhizal symbiont Rhizophagus irregularis.</title>
        <authorList>
            <person name="Chen E.C.H."/>
            <person name="Morin E."/>
            <person name="Beaudet D."/>
            <person name="Noel J."/>
            <person name="Yildirir G."/>
            <person name="Ndikumana S."/>
            <person name="Charron P."/>
            <person name="St-Onge C."/>
            <person name="Giorgi J."/>
            <person name="Kruger M."/>
            <person name="Marton T."/>
            <person name="Ropars J."/>
            <person name="Grigoriev I.V."/>
            <person name="Hainaut M."/>
            <person name="Henrissat B."/>
            <person name="Roux C."/>
            <person name="Martin F."/>
            <person name="Corradi N."/>
        </authorList>
    </citation>
    <scope>NUCLEOTIDE SEQUENCE [LARGE SCALE GENOMIC DNA]</scope>
    <source>
        <strain evidence="3">DAOM 181602 / DAOM 197198 / MUCL 43194</strain>
        <strain evidence="2">DAOM 197198</strain>
    </source>
</reference>
<dbReference type="EMBL" id="KI297875">
    <property type="protein sequence ID" value="ERZ99562.1"/>
    <property type="molecule type" value="Genomic_DNA"/>
</dbReference>
<evidence type="ECO:0000313" key="1">
    <source>
        <dbReference type="EMBL" id="ERZ99562.1"/>
    </source>
</evidence>
<keyword evidence="3" id="KW-1185">Reference proteome</keyword>
<protein>
    <submittedName>
        <fullName evidence="1">Uncharacterized protein</fullName>
    </submittedName>
</protein>
<dbReference type="HOGENOM" id="CLU_2062716_0_0_1"/>
<dbReference type="EMBL" id="AUPC02000548">
    <property type="protein sequence ID" value="POG58292.1"/>
    <property type="molecule type" value="Genomic_DNA"/>
</dbReference>
<evidence type="ECO:0000313" key="2">
    <source>
        <dbReference type="EMBL" id="POG58292.1"/>
    </source>
</evidence>
<reference evidence="1" key="2">
    <citation type="submission" date="2013-07" db="EMBL/GenBank/DDBJ databases">
        <title>The genome of an arbuscular mycorrhizal fungus provides insights into the evolution of the oldest plant symbiosis.</title>
        <authorList>
            <consortium name="DOE Joint Genome Institute"/>
            <person name="Tisserant E."/>
            <person name="Malbreil M."/>
            <person name="Kuo A."/>
            <person name="Kohler A."/>
            <person name="Symeonidi A."/>
            <person name="Balestrini R."/>
            <person name="Charron P."/>
            <person name="Duensing N."/>
            <person name="Frei-dit-Frey N."/>
            <person name="Gianinazzi-Pearson V."/>
            <person name="Gilbert B."/>
            <person name="Handa Y."/>
            <person name="Hijri M."/>
            <person name="Kaul R."/>
            <person name="Kawaguchi M."/>
            <person name="Krajinski F."/>
            <person name="Lammers P."/>
            <person name="Lapierre D."/>
            <person name="Masclaux F.G."/>
            <person name="Murat C."/>
            <person name="Morin E."/>
            <person name="Ndikumana S."/>
            <person name="Pagni M."/>
            <person name="Petitpierre D."/>
            <person name="Requena N."/>
            <person name="Rosikiewicz P."/>
            <person name="Riley R."/>
            <person name="Saito K."/>
            <person name="San Clemente H."/>
            <person name="Shapiro H."/>
            <person name="van Tuinen D."/>
            <person name="Becard G."/>
            <person name="Bonfante P."/>
            <person name="Paszkowski U."/>
            <person name="Shachar-Hill Y."/>
            <person name="Young J.P."/>
            <person name="Sanders I.R."/>
            <person name="Henrissat B."/>
            <person name="Rensing S.A."/>
            <person name="Grigoriev I.V."/>
            <person name="Corradi N."/>
            <person name="Roux C."/>
            <person name="Martin F."/>
        </authorList>
    </citation>
    <scope>NUCLEOTIDE SEQUENCE</scope>
    <source>
        <strain evidence="1">DAOM 197198</strain>
    </source>
</reference>
<evidence type="ECO:0000313" key="3">
    <source>
        <dbReference type="Proteomes" id="UP000018888"/>
    </source>
</evidence>
<gene>
    <name evidence="2" type="ORF">GLOIN_2v1790605</name>
    <name evidence="1" type="ORF">GLOINDRAFT_9376</name>
</gene>
<sequence>MSKLVSNVQKPTEEDNTLQALITCIISRCVLQYDGEYNNVKLWSTSALAKRQRKEFKPKLPVCYKKAITDYPREIGKNNNIVIDDDIRYQEILDDDKWIIEIDVETMESIFERVKKFST</sequence>
<dbReference type="VEuPathDB" id="FungiDB:RhiirFUN_008345"/>
<accession>U9SZU4</accession>
<dbReference type="AlphaFoldDB" id="U9SZU4"/>
<reference evidence="2 3" key="1">
    <citation type="journal article" date="2013" name="Proc. Natl. Acad. Sci. U.S.A.">
        <title>Genome of an arbuscular mycorrhizal fungus provides insight into the oldest plant symbiosis.</title>
        <authorList>
            <person name="Tisserant E."/>
            <person name="Malbreil M."/>
            <person name="Kuo A."/>
            <person name="Kohler A."/>
            <person name="Symeonidi A."/>
            <person name="Balestrini R."/>
            <person name="Charron P."/>
            <person name="Duensing N."/>
            <person name="Frei Dit Frey N."/>
            <person name="Gianinazzi-Pearson V."/>
            <person name="Gilbert L.B."/>
            <person name="Handa Y."/>
            <person name="Herr J.R."/>
            <person name="Hijri M."/>
            <person name="Koul R."/>
            <person name="Kawaguchi M."/>
            <person name="Krajinski F."/>
            <person name="Lammers P.J."/>
            <person name="Masclaux F.G."/>
            <person name="Murat C."/>
            <person name="Morin E."/>
            <person name="Ndikumana S."/>
            <person name="Pagni M."/>
            <person name="Petitpierre D."/>
            <person name="Requena N."/>
            <person name="Rosikiewicz P."/>
            <person name="Riley R."/>
            <person name="Saito K."/>
            <person name="San Clemente H."/>
            <person name="Shapiro H."/>
            <person name="van Tuinen D."/>
            <person name="Becard G."/>
            <person name="Bonfante P."/>
            <person name="Paszkowski U."/>
            <person name="Shachar-Hill Y.Y."/>
            <person name="Tuskan G.A."/>
            <person name="Young P.W."/>
            <person name="Sanders I.R."/>
            <person name="Henrissat B."/>
            <person name="Rensing S.A."/>
            <person name="Grigoriev I.V."/>
            <person name="Corradi N."/>
            <person name="Roux C."/>
            <person name="Martin F."/>
        </authorList>
    </citation>
    <scope>NUCLEOTIDE SEQUENCE [LARGE SCALE GENOMIC DNA]</scope>
    <source>
        <strain evidence="3">DAOM 181602 / DAOM 197198 / MUCL 43194</strain>
        <strain evidence="2">DAOM 197198</strain>
    </source>
</reference>
<name>U9SZU4_RHIID</name>
<proteinExistence type="predicted"/>